<dbReference type="Pfam" id="PF13466">
    <property type="entry name" value="STAS_2"/>
    <property type="match status" value="1"/>
</dbReference>
<evidence type="ECO:0000313" key="2">
    <source>
        <dbReference type="EMBL" id="VVJ18566.1"/>
    </source>
</evidence>
<protein>
    <recommendedName>
        <fullName evidence="1">STAS domain-containing protein</fullName>
    </recommendedName>
</protein>
<organism evidence="2 3">
    <name type="scientific">Amycolatopsis camponoti</name>
    <dbReference type="NCBI Taxonomy" id="2606593"/>
    <lineage>
        <taxon>Bacteria</taxon>
        <taxon>Bacillati</taxon>
        <taxon>Actinomycetota</taxon>
        <taxon>Actinomycetes</taxon>
        <taxon>Pseudonocardiales</taxon>
        <taxon>Pseudonocardiaceae</taxon>
        <taxon>Amycolatopsis</taxon>
    </lineage>
</organism>
<gene>
    <name evidence="2" type="ORF">AA23TX_03587</name>
</gene>
<dbReference type="RefSeq" id="WP_230862549.1">
    <property type="nucleotide sequence ID" value="NZ_CABVGP010000001.1"/>
</dbReference>
<dbReference type="CDD" id="cd07043">
    <property type="entry name" value="STAS_anti-anti-sigma_factors"/>
    <property type="match status" value="1"/>
</dbReference>
<dbReference type="InterPro" id="IPR058548">
    <property type="entry name" value="MlaB-like_STAS"/>
</dbReference>
<dbReference type="PROSITE" id="PS50801">
    <property type="entry name" value="STAS"/>
    <property type="match status" value="1"/>
</dbReference>
<name>A0A6I8LSX6_9PSEU</name>
<dbReference type="EMBL" id="CABVGP010000001">
    <property type="protein sequence ID" value="VVJ18566.1"/>
    <property type="molecule type" value="Genomic_DNA"/>
</dbReference>
<sequence length="198" mass="20728">MSRTEIAKHGSDQAISIILCGLLHVQTAVSVHGPPTGCGSVVRQAGRTGYGLRVNRHPEPSEPVMRIQKPPRLSRAFGRSPAGALCEPFSVTTTFPGGRTTLVTVVGDIDLATVAILVECAETALRVGGPLVIDLGGVTFCSGAGLRALHRVRRRAEAAAVPLAWVVRTPAVWRVLRGTGAAGFSCYRDRADALASVG</sequence>
<feature type="domain" description="STAS" evidence="1">
    <location>
        <begin position="102"/>
        <end position="198"/>
    </location>
</feature>
<dbReference type="InterPro" id="IPR036513">
    <property type="entry name" value="STAS_dom_sf"/>
</dbReference>
<dbReference type="Gene3D" id="3.30.750.24">
    <property type="entry name" value="STAS domain"/>
    <property type="match status" value="1"/>
</dbReference>
<reference evidence="2 3" key="1">
    <citation type="submission" date="2019-09" db="EMBL/GenBank/DDBJ databases">
        <authorList>
            <person name="Leyn A S."/>
        </authorList>
    </citation>
    <scope>NUCLEOTIDE SEQUENCE [LARGE SCALE GENOMIC DNA]</scope>
    <source>
        <strain evidence="2">AA231_1</strain>
    </source>
</reference>
<dbReference type="AlphaFoldDB" id="A0A6I8LSX6"/>
<keyword evidence="3" id="KW-1185">Reference proteome</keyword>
<dbReference type="Proteomes" id="UP000399805">
    <property type="component" value="Unassembled WGS sequence"/>
</dbReference>
<dbReference type="InterPro" id="IPR002645">
    <property type="entry name" value="STAS_dom"/>
</dbReference>
<accession>A0A6I8LSX6</accession>
<evidence type="ECO:0000313" key="3">
    <source>
        <dbReference type="Proteomes" id="UP000399805"/>
    </source>
</evidence>
<proteinExistence type="predicted"/>
<dbReference type="SUPFAM" id="SSF52091">
    <property type="entry name" value="SpoIIaa-like"/>
    <property type="match status" value="1"/>
</dbReference>
<evidence type="ECO:0000259" key="1">
    <source>
        <dbReference type="PROSITE" id="PS50801"/>
    </source>
</evidence>